<dbReference type="Proteomes" id="UP001055453">
    <property type="component" value="Chromosome"/>
</dbReference>
<feature type="transmembrane region" description="Helical" evidence="2">
    <location>
        <begin position="6"/>
        <end position="22"/>
    </location>
</feature>
<keyword evidence="2" id="KW-1133">Transmembrane helix</keyword>
<keyword evidence="2" id="KW-0472">Membrane</keyword>
<keyword evidence="4" id="KW-1185">Reference proteome</keyword>
<keyword evidence="2" id="KW-0812">Transmembrane</keyword>
<name>A0ABM7YX64_NOSCO</name>
<evidence type="ECO:0000313" key="4">
    <source>
        <dbReference type="Proteomes" id="UP001055453"/>
    </source>
</evidence>
<evidence type="ECO:0000256" key="1">
    <source>
        <dbReference type="SAM" id="MobiDB-lite"/>
    </source>
</evidence>
<evidence type="ECO:0000256" key="2">
    <source>
        <dbReference type="SAM" id="Phobius"/>
    </source>
</evidence>
<reference evidence="3" key="1">
    <citation type="submission" date="2022-04" db="EMBL/GenBank/DDBJ databases">
        <title>Complete genome sequence of a cyanobacterium, Nostoc sp. SO-36, isolated in Antarctica.</title>
        <authorList>
            <person name="Kanesaki Y."/>
            <person name="Effendi D."/>
            <person name="Sakamoto T."/>
            <person name="Ohtani S."/>
            <person name="Awai K."/>
        </authorList>
    </citation>
    <scope>NUCLEOTIDE SEQUENCE</scope>
    <source>
        <strain evidence="3">SO-36</strain>
    </source>
</reference>
<gene>
    <name evidence="3" type="ORF">ANSO36C_10110</name>
</gene>
<accession>A0ABM7YX64</accession>
<dbReference type="EMBL" id="AP025732">
    <property type="protein sequence ID" value="BDI15209.1"/>
    <property type="molecule type" value="Genomic_DNA"/>
</dbReference>
<sequence length="89" mass="9918">MVGYSWSTILSLLIVPVLYVIIKNLEERFLKNKPTNRSQPPSPDGNEDGQSRAMPTPVEDGAQTTNAHQHSSVIVRQNADDNRRNDSSN</sequence>
<feature type="region of interest" description="Disordered" evidence="1">
    <location>
        <begin position="29"/>
        <end position="89"/>
    </location>
</feature>
<organism evidence="3 4">
    <name type="scientific">Nostoc cf. commune SO-36</name>
    <dbReference type="NCBI Taxonomy" id="449208"/>
    <lineage>
        <taxon>Bacteria</taxon>
        <taxon>Bacillati</taxon>
        <taxon>Cyanobacteriota</taxon>
        <taxon>Cyanophyceae</taxon>
        <taxon>Nostocales</taxon>
        <taxon>Nostocaceae</taxon>
        <taxon>Nostoc</taxon>
    </lineage>
</organism>
<feature type="compositionally biased region" description="Basic and acidic residues" evidence="1">
    <location>
        <begin position="78"/>
        <end position="89"/>
    </location>
</feature>
<feature type="compositionally biased region" description="Polar residues" evidence="1">
    <location>
        <begin position="62"/>
        <end position="75"/>
    </location>
</feature>
<evidence type="ECO:0000313" key="3">
    <source>
        <dbReference type="EMBL" id="BDI15209.1"/>
    </source>
</evidence>
<protein>
    <submittedName>
        <fullName evidence="3">Uncharacterized protein</fullName>
    </submittedName>
</protein>
<proteinExistence type="predicted"/>